<dbReference type="Proteomes" id="UP001281761">
    <property type="component" value="Unassembled WGS sequence"/>
</dbReference>
<accession>A0ABQ9XQ34</accession>
<sequence>MDCSPFLNWRHNPYKSAHEKPVVFLSLVATVKSRNALDASLEAKAVTFLNSMRFQTIQSLDAFLSSFKSISDEYSTNLVQSFVVLISTSSLAIIAVSMKILNNLLWYNSTNDLLAIVRTDLIPQLINTLNPQSLSFVKAVDIHINVLDIIIHSLCLSTPTYLAYLEIEDEAEQQDVHETVLTQVLAPSEKYICHLCVNRYSILEGRLSQEFKFLLTCILEISPYYQPTMDFVLNMSVVLTIPCCLTFVKSEGSIYDFLYRMFENQREWNNTWRDQRQMWRSVHPMLKMEGIEDAIEEKLLNDKDGYDGGLLVANTIKWSNLQGMNLPEQE</sequence>
<dbReference type="EMBL" id="JARBJD010000100">
    <property type="protein sequence ID" value="KAK2952737.1"/>
    <property type="molecule type" value="Genomic_DNA"/>
</dbReference>
<organism evidence="1 2">
    <name type="scientific">Blattamonas nauphoetae</name>
    <dbReference type="NCBI Taxonomy" id="2049346"/>
    <lineage>
        <taxon>Eukaryota</taxon>
        <taxon>Metamonada</taxon>
        <taxon>Preaxostyla</taxon>
        <taxon>Oxymonadida</taxon>
        <taxon>Blattamonas</taxon>
    </lineage>
</organism>
<proteinExistence type="predicted"/>
<keyword evidence="2" id="KW-1185">Reference proteome</keyword>
<evidence type="ECO:0000313" key="2">
    <source>
        <dbReference type="Proteomes" id="UP001281761"/>
    </source>
</evidence>
<name>A0ABQ9XQ34_9EUKA</name>
<protein>
    <submittedName>
        <fullName evidence="1">Uncharacterized protein</fullName>
    </submittedName>
</protein>
<gene>
    <name evidence="1" type="ORF">BLNAU_12386</name>
</gene>
<evidence type="ECO:0000313" key="1">
    <source>
        <dbReference type="EMBL" id="KAK2952737.1"/>
    </source>
</evidence>
<comment type="caution">
    <text evidence="1">The sequence shown here is derived from an EMBL/GenBank/DDBJ whole genome shotgun (WGS) entry which is preliminary data.</text>
</comment>
<reference evidence="1 2" key="1">
    <citation type="journal article" date="2022" name="bioRxiv">
        <title>Genomics of Preaxostyla Flagellates Illuminates Evolutionary Transitions and the Path Towards Mitochondrial Loss.</title>
        <authorList>
            <person name="Novak L.V.F."/>
            <person name="Treitli S.C."/>
            <person name="Pyrih J."/>
            <person name="Halakuc P."/>
            <person name="Pipaliya S.V."/>
            <person name="Vacek V."/>
            <person name="Brzon O."/>
            <person name="Soukal P."/>
            <person name="Eme L."/>
            <person name="Dacks J.B."/>
            <person name="Karnkowska A."/>
            <person name="Elias M."/>
            <person name="Hampl V."/>
        </authorList>
    </citation>
    <scope>NUCLEOTIDE SEQUENCE [LARGE SCALE GENOMIC DNA]</scope>
    <source>
        <strain evidence="1">NAU3</strain>
        <tissue evidence="1">Gut</tissue>
    </source>
</reference>